<dbReference type="InterPro" id="IPR022803">
    <property type="entry name" value="Ribosomal_uL5_dom_sf"/>
</dbReference>
<dbReference type="Proteomes" id="UP001055439">
    <property type="component" value="Chromosome 7"/>
</dbReference>
<evidence type="ECO:0000259" key="20">
    <source>
        <dbReference type="Pfam" id="PF00673"/>
    </source>
</evidence>
<dbReference type="Gene3D" id="3.30.1440.10">
    <property type="match status" value="1"/>
</dbReference>
<organism evidence="21 22">
    <name type="scientific">Musa troglodytarum</name>
    <name type="common">fe'i banana</name>
    <dbReference type="NCBI Taxonomy" id="320322"/>
    <lineage>
        <taxon>Eukaryota</taxon>
        <taxon>Viridiplantae</taxon>
        <taxon>Streptophyta</taxon>
        <taxon>Embryophyta</taxon>
        <taxon>Tracheophyta</taxon>
        <taxon>Spermatophyta</taxon>
        <taxon>Magnoliopsida</taxon>
        <taxon>Liliopsida</taxon>
        <taxon>Zingiberales</taxon>
        <taxon>Musaceae</taxon>
        <taxon>Musa</taxon>
    </lineage>
</organism>
<dbReference type="InterPro" id="IPR031309">
    <property type="entry name" value="Ribosomal_uL5_C"/>
</dbReference>
<dbReference type="GO" id="GO:0006412">
    <property type="term" value="P:translation"/>
    <property type="evidence" value="ECO:0007669"/>
    <property type="project" value="InterPro"/>
</dbReference>
<evidence type="ECO:0000256" key="2">
    <source>
        <dbReference type="ARBA" id="ARBA00001913"/>
    </source>
</evidence>
<dbReference type="InterPro" id="IPR020929">
    <property type="entry name" value="Ribosomal_uL5_CS"/>
</dbReference>
<keyword evidence="14" id="KW-1015">Disulfide bond</keyword>
<dbReference type="Pfam" id="PF00141">
    <property type="entry name" value="peroxidase"/>
    <property type="match status" value="1"/>
</dbReference>
<dbReference type="FunFam" id="3.30.1440.10:FF:000002">
    <property type="entry name" value="60S ribosomal protein L11"/>
    <property type="match status" value="1"/>
</dbReference>
<gene>
    <name evidence="21" type="ORF">MUK42_11359</name>
</gene>
<dbReference type="InterPro" id="IPR031310">
    <property type="entry name" value="Ribosomal_uL5_N"/>
</dbReference>
<dbReference type="AlphaFoldDB" id="A0A9E7KFE1"/>
<evidence type="ECO:0000256" key="9">
    <source>
        <dbReference type="ARBA" id="ARBA00022723"/>
    </source>
</evidence>
<evidence type="ECO:0000256" key="16">
    <source>
        <dbReference type="ARBA" id="ARBA00023283"/>
    </source>
</evidence>
<comment type="cofactor">
    <cofactor evidence="3">
        <name>heme b</name>
        <dbReference type="ChEBI" id="CHEBI:60344"/>
    </cofactor>
</comment>
<keyword evidence="12" id="KW-0560">Oxidoreductase</keyword>
<accession>A0A9E7KFE1</accession>
<evidence type="ECO:0000256" key="15">
    <source>
        <dbReference type="ARBA" id="ARBA00023274"/>
    </source>
</evidence>
<dbReference type="InterPro" id="IPR015943">
    <property type="entry name" value="WD40/YVTN_repeat-like_dom_sf"/>
</dbReference>
<feature type="domain" description="Large ribosomal subunit protein uL5 C-terminal" evidence="20">
    <location>
        <begin position="656"/>
        <end position="754"/>
    </location>
</feature>
<evidence type="ECO:0000256" key="1">
    <source>
        <dbReference type="ARBA" id="ARBA00000189"/>
    </source>
</evidence>
<keyword evidence="15" id="KW-0687">Ribonucleoprotein</keyword>
<dbReference type="InterPro" id="IPR057266">
    <property type="entry name" value="Ribosomal_uL5_euk/arc-type"/>
</dbReference>
<evidence type="ECO:0000256" key="13">
    <source>
        <dbReference type="ARBA" id="ARBA00023004"/>
    </source>
</evidence>
<evidence type="ECO:0000256" key="17">
    <source>
        <dbReference type="SAM" id="MobiDB-lite"/>
    </source>
</evidence>
<keyword evidence="10" id="KW-0106">Calcium</keyword>
<dbReference type="InterPro" id="IPR002016">
    <property type="entry name" value="Haem_peroxidase"/>
</dbReference>
<dbReference type="PROSITE" id="PS00358">
    <property type="entry name" value="RIBOSOMAL_L5"/>
    <property type="match status" value="1"/>
</dbReference>
<evidence type="ECO:0000313" key="22">
    <source>
        <dbReference type="Proteomes" id="UP001055439"/>
    </source>
</evidence>
<feature type="domain" description="Large ribosomal subunit protein uL5 N-terminal" evidence="19">
    <location>
        <begin position="599"/>
        <end position="652"/>
    </location>
</feature>
<dbReference type="PRINTS" id="PR00458">
    <property type="entry name" value="PEROXIDASE"/>
</dbReference>
<evidence type="ECO:0000313" key="21">
    <source>
        <dbReference type="EMBL" id="URE15396.1"/>
    </source>
</evidence>
<dbReference type="SUPFAM" id="SSF48113">
    <property type="entry name" value="Heme-dependent peroxidases"/>
    <property type="match status" value="1"/>
</dbReference>
<proteinExistence type="inferred from homology"/>
<evidence type="ECO:0000256" key="6">
    <source>
        <dbReference type="ARBA" id="ARBA00011133"/>
    </source>
</evidence>
<dbReference type="Pfam" id="PF00281">
    <property type="entry name" value="Ribosomal_L5"/>
    <property type="match status" value="1"/>
</dbReference>
<dbReference type="OrthoDB" id="2161379at2759"/>
<keyword evidence="22" id="KW-1185">Reference proteome</keyword>
<dbReference type="SUPFAM" id="SSF50978">
    <property type="entry name" value="WD40 repeat-like"/>
    <property type="match status" value="1"/>
</dbReference>
<feature type="compositionally biased region" description="Polar residues" evidence="17">
    <location>
        <begin position="278"/>
        <end position="287"/>
    </location>
</feature>
<evidence type="ECO:0000256" key="3">
    <source>
        <dbReference type="ARBA" id="ARBA00001970"/>
    </source>
</evidence>
<dbReference type="Pfam" id="PF00673">
    <property type="entry name" value="Ribosomal_L5_C"/>
    <property type="match status" value="1"/>
</dbReference>
<dbReference type="FunFam" id="1.10.420.10:FF:000001">
    <property type="entry name" value="Peroxidase"/>
    <property type="match status" value="1"/>
</dbReference>
<name>A0A9E7KFE1_9LILI</name>
<comment type="similarity">
    <text evidence="4">Belongs to the peroxidase family. Ascorbate peroxidase subfamily.</text>
</comment>
<comment type="subunit">
    <text evidence="6">Component of the large ribosomal subunit.</text>
</comment>
<evidence type="ECO:0000256" key="8">
    <source>
        <dbReference type="ARBA" id="ARBA00022617"/>
    </source>
</evidence>
<dbReference type="Gene3D" id="1.10.420.10">
    <property type="entry name" value="Peroxidase, domain 2"/>
    <property type="match status" value="1"/>
</dbReference>
<dbReference type="GO" id="GO:0006979">
    <property type="term" value="P:response to oxidative stress"/>
    <property type="evidence" value="ECO:0007669"/>
    <property type="project" value="InterPro"/>
</dbReference>
<feature type="domain" description="Plant heme peroxidase family profile" evidence="18">
    <location>
        <begin position="356"/>
        <end position="520"/>
    </location>
</feature>
<dbReference type="Pfam" id="PF00400">
    <property type="entry name" value="WD40"/>
    <property type="match status" value="2"/>
</dbReference>
<dbReference type="NCBIfam" id="NF003258">
    <property type="entry name" value="PRK04219.1"/>
    <property type="match status" value="1"/>
</dbReference>
<comment type="catalytic activity">
    <reaction evidence="1">
        <text>2 a phenolic donor + H2O2 = 2 a phenolic radical donor + 2 H2O</text>
        <dbReference type="Rhea" id="RHEA:56136"/>
        <dbReference type="ChEBI" id="CHEBI:15377"/>
        <dbReference type="ChEBI" id="CHEBI:16240"/>
        <dbReference type="ChEBI" id="CHEBI:139520"/>
        <dbReference type="ChEBI" id="CHEBI:139521"/>
        <dbReference type="EC" id="1.11.1.7"/>
    </reaction>
</comment>
<dbReference type="InterPro" id="IPR036322">
    <property type="entry name" value="WD40_repeat_dom_sf"/>
</dbReference>
<dbReference type="InterPro" id="IPR010255">
    <property type="entry name" value="Haem_peroxidase_sf"/>
</dbReference>
<dbReference type="GO" id="GO:0140825">
    <property type="term" value="F:lactoperoxidase activity"/>
    <property type="evidence" value="ECO:0007669"/>
    <property type="project" value="UniProtKB-EC"/>
</dbReference>
<dbReference type="EMBL" id="CP097509">
    <property type="protein sequence ID" value="URE15396.1"/>
    <property type="molecule type" value="Genomic_DNA"/>
</dbReference>
<dbReference type="Gene3D" id="2.130.10.10">
    <property type="entry name" value="YVTN repeat-like/Quinoprotein amine dehydrogenase"/>
    <property type="match status" value="2"/>
</dbReference>
<keyword evidence="16" id="KW-0873">Pyrrolidone carboxylic acid</keyword>
<evidence type="ECO:0000259" key="18">
    <source>
        <dbReference type="Pfam" id="PF00141"/>
    </source>
</evidence>
<evidence type="ECO:0000256" key="11">
    <source>
        <dbReference type="ARBA" id="ARBA00022980"/>
    </source>
</evidence>
<keyword evidence="11 21" id="KW-0689">Ribosomal protein</keyword>
<dbReference type="InterPro" id="IPR001680">
    <property type="entry name" value="WD40_rpt"/>
</dbReference>
<evidence type="ECO:0000256" key="4">
    <source>
        <dbReference type="ARBA" id="ARBA00006873"/>
    </source>
</evidence>
<feature type="region of interest" description="Disordered" evidence="17">
    <location>
        <begin position="278"/>
        <end position="300"/>
    </location>
</feature>
<dbReference type="SMART" id="SM00320">
    <property type="entry name" value="WD40"/>
    <property type="match status" value="2"/>
</dbReference>
<evidence type="ECO:0000256" key="5">
    <source>
        <dbReference type="ARBA" id="ARBA00008553"/>
    </source>
</evidence>
<evidence type="ECO:0000256" key="10">
    <source>
        <dbReference type="ARBA" id="ARBA00022837"/>
    </source>
</evidence>
<keyword evidence="13" id="KW-0408">Iron</keyword>
<dbReference type="GO" id="GO:0046872">
    <property type="term" value="F:metal ion binding"/>
    <property type="evidence" value="ECO:0007669"/>
    <property type="project" value="UniProtKB-KW"/>
</dbReference>
<dbReference type="PANTHER" id="PTHR45296:SF1">
    <property type="entry name" value="TRANSDUCIN_WD40 REPEAT-LIKE SUPERFAMILY PROTEIN"/>
    <property type="match status" value="1"/>
</dbReference>
<comment type="similarity">
    <text evidence="5">Belongs to the universal ribosomal protein uL5 family.</text>
</comment>
<keyword evidence="9" id="KW-0479">Metal-binding</keyword>
<dbReference type="GO" id="GO:0003735">
    <property type="term" value="F:structural constituent of ribosome"/>
    <property type="evidence" value="ECO:0007669"/>
    <property type="project" value="InterPro"/>
</dbReference>
<dbReference type="SUPFAM" id="SSF55282">
    <property type="entry name" value="RL5-like"/>
    <property type="match status" value="1"/>
</dbReference>
<evidence type="ECO:0000256" key="7">
    <source>
        <dbReference type="ARBA" id="ARBA00022559"/>
    </source>
</evidence>
<dbReference type="PANTHER" id="PTHR45296">
    <property type="entry name" value="TRANSDUCIN/WD40 REPEAT-LIKE SUPERFAMILY PROTEIN"/>
    <property type="match status" value="1"/>
</dbReference>
<protein>
    <submittedName>
        <fullName evidence="21">Ribosomal protein</fullName>
    </submittedName>
</protein>
<keyword evidence="7" id="KW-0575">Peroxidase</keyword>
<comment type="cofactor">
    <cofactor evidence="2">
        <name>Ca(2+)</name>
        <dbReference type="ChEBI" id="CHEBI:29108"/>
    </cofactor>
</comment>
<keyword evidence="8" id="KW-0349">Heme</keyword>
<evidence type="ECO:0000259" key="19">
    <source>
        <dbReference type="Pfam" id="PF00281"/>
    </source>
</evidence>
<evidence type="ECO:0000256" key="12">
    <source>
        <dbReference type="ARBA" id="ARBA00023002"/>
    </source>
</evidence>
<sequence>MNPRRLKGHKAAATCCVASRLRPGVIASSGEMFSLPLTWARNLSLLYVSKQGFPMYASWVTIFDYLFLQMLLPTSGNEDILYASSGTKVSCFDIQMASCWKPMETYSYNKDEINQISFSTKSNFLAAADDSGEVKIIDSCQQSLYRTLRMVHTSVSLLIFAVVYNLFLGSPGQGQPYTTLSSQFMLSITGGLDLKLAIWDFSKGRPHNVIDYGMAEPDNNITNGNAGQCFNPAFIHSIAVPEVDMLPGLNKVCAAARGDGVIDVIDLEVELANMKSKSSSIAKGSQPRSRKADAQSANTMGQVLRKRTQLDYSLGGHTAGVSCVSFSLFGERGKFLISGGNDASVKLWDWSKCSHPEQASCSTHLSLTVNMNRKFSGSSVAHQCPCRWDATTASKDAAERDLLAPDSSLAELISAFSAKGLSARDLTGLSGAHTIGQARCLNFRYHVYNDTNIDAAFATLRRQNCLASSGNDSLAPLDLQTPAAFDNAYYRNLLALQGFLDSDAGLAGAAVQHRWLRAMAKMGSISPLTVADAEIRASLVAFPSFHAFSIIKQKPLALPYLGFLVPFNLPAARAAVTPTPPLHSADLLVAMASEKKLSNPMREIKVQKLVLNISVGESGDRLTRAAKVLEQLSGQTPVFSKARYTVRSFGIRRNEKIACYVTVRDDKAMQLLESGLKVKEYELLRRNFSDTGCFGFGIQEHIDLGIKYDPSTGIYGMDFYVVLERAGYRVSRRRRCKSRVGIQHRVTKEDAMKWFQVKYEGVILNKAQGTAS</sequence>
<dbReference type="InterPro" id="IPR019793">
    <property type="entry name" value="Peroxidases_heam-ligand_BS"/>
</dbReference>
<dbReference type="PROSITE" id="PS00435">
    <property type="entry name" value="PEROXIDASE_1"/>
    <property type="match status" value="1"/>
</dbReference>
<dbReference type="GO" id="GO:0020037">
    <property type="term" value="F:heme binding"/>
    <property type="evidence" value="ECO:0007669"/>
    <property type="project" value="InterPro"/>
</dbReference>
<reference evidence="21" key="1">
    <citation type="submission" date="2022-05" db="EMBL/GenBank/DDBJ databases">
        <title>The Musa troglodytarum L. genome provides insights into the mechanism of non-climacteric behaviour and enrichment of carotenoids.</title>
        <authorList>
            <person name="Wang J."/>
        </authorList>
    </citation>
    <scope>NUCLEOTIDE SEQUENCE</scope>
    <source>
        <tissue evidence="21">Leaf</tissue>
    </source>
</reference>
<dbReference type="GO" id="GO:1990904">
    <property type="term" value="C:ribonucleoprotein complex"/>
    <property type="evidence" value="ECO:0007669"/>
    <property type="project" value="UniProtKB-KW"/>
</dbReference>
<dbReference type="GO" id="GO:0005840">
    <property type="term" value="C:ribosome"/>
    <property type="evidence" value="ECO:0007669"/>
    <property type="project" value="UniProtKB-KW"/>
</dbReference>
<evidence type="ECO:0000256" key="14">
    <source>
        <dbReference type="ARBA" id="ARBA00023157"/>
    </source>
</evidence>